<dbReference type="eggNOG" id="arCOG10991">
    <property type="taxonomic scope" value="Archaea"/>
</dbReference>
<name>G0EEC7_PYRF1</name>
<accession>G0EEC7</accession>
<dbReference type="AlphaFoldDB" id="G0EEC7"/>
<reference evidence="1 2" key="1">
    <citation type="journal article" date="2011" name="Stand. Genomic Sci.">
        <title>Complete genome sequence of the hyperthermophilic chemolithoautotroph Pyrolobus fumarii type strain (1A).</title>
        <authorList>
            <person name="Anderson I."/>
            <person name="Goker M."/>
            <person name="Nolan M."/>
            <person name="Lucas S."/>
            <person name="Hammon N."/>
            <person name="Deshpande S."/>
            <person name="Cheng J.F."/>
            <person name="Tapia R."/>
            <person name="Han C."/>
            <person name="Goodwin L."/>
            <person name="Pitluck S."/>
            <person name="Huntemann M."/>
            <person name="Liolios K."/>
            <person name="Ivanova N."/>
            <person name="Pagani I."/>
            <person name="Mavromatis K."/>
            <person name="Ovchinikova G."/>
            <person name="Pati A."/>
            <person name="Chen A."/>
            <person name="Palaniappan K."/>
            <person name="Land M."/>
            <person name="Hauser L."/>
            <person name="Brambilla E.M."/>
            <person name="Huber H."/>
            <person name="Yasawong M."/>
            <person name="Rohde M."/>
            <person name="Spring S."/>
            <person name="Abt B."/>
            <person name="Sikorski J."/>
            <person name="Wirth R."/>
            <person name="Detter J.C."/>
            <person name="Woyke T."/>
            <person name="Bristow J."/>
            <person name="Eisen J.A."/>
            <person name="Markowitz V."/>
            <person name="Hugenholtz P."/>
            <person name="Kyrpides N.C."/>
            <person name="Klenk H.P."/>
            <person name="Lapidus A."/>
        </authorList>
    </citation>
    <scope>NUCLEOTIDE SEQUENCE [LARGE SCALE GENOMIC DNA]</scope>
    <source>
        <strain evidence="2">DSM 11204 / 1A</strain>
    </source>
</reference>
<sequence length="298" mass="32624">MSANPVVWYTPAPGKPGRIRVAPVDLLRMRQLPQLVLLERVEPGALPINVECLEACSPSNNLCVRIGKGANCIRAYTPLLPGLPPAWAGLLGTVEAGKEGREIMMVEGEVSEVRGLRGAFSPRLYYVEPLAVRVIRVEEGEFVLSLGCVEAPGEAEAFLALGEPLVVNIKPGVVMIEGEGVALRASRCSRGLLARLLNSRLRGVKGPLDIRGDIGVLEYRVADNEVTVTLWNPHLHPVTVELHSVYPVARVEVYDANGRHEVTPRHDSTVVHLIPEGVARLQVKLRPLPKLLMRRIMR</sequence>
<dbReference type="InParanoid" id="G0EEC7"/>
<dbReference type="Proteomes" id="UP000001037">
    <property type="component" value="Chromosome"/>
</dbReference>
<dbReference type="GeneID" id="11139428"/>
<dbReference type="STRING" id="694429.Pyrfu_0952"/>
<dbReference type="KEGG" id="pfm:Pyrfu_0952"/>
<gene>
    <name evidence="1" type="ordered locus">Pyrfu_0952</name>
</gene>
<dbReference type="EMBL" id="CP002838">
    <property type="protein sequence ID" value="AEM38821.1"/>
    <property type="molecule type" value="Genomic_DNA"/>
</dbReference>
<proteinExistence type="predicted"/>
<evidence type="ECO:0000313" key="1">
    <source>
        <dbReference type="EMBL" id="AEM38821.1"/>
    </source>
</evidence>
<protein>
    <submittedName>
        <fullName evidence="1">Uncharacterized protein</fullName>
    </submittedName>
</protein>
<organism evidence="1 2">
    <name type="scientific">Pyrolobus fumarii (strain DSM 11204 / 1A)</name>
    <dbReference type="NCBI Taxonomy" id="694429"/>
    <lineage>
        <taxon>Archaea</taxon>
        <taxon>Thermoproteota</taxon>
        <taxon>Thermoprotei</taxon>
        <taxon>Desulfurococcales</taxon>
        <taxon>Pyrodictiaceae</taxon>
        <taxon>Pyrolobus</taxon>
    </lineage>
</organism>
<dbReference type="RefSeq" id="WP_014026498.1">
    <property type="nucleotide sequence ID" value="NC_015931.1"/>
</dbReference>
<dbReference type="HOGENOM" id="CLU_932620_0_0_2"/>
<evidence type="ECO:0000313" key="2">
    <source>
        <dbReference type="Proteomes" id="UP000001037"/>
    </source>
</evidence>
<keyword evidence="2" id="KW-1185">Reference proteome</keyword>